<gene>
    <name evidence="2" type="ORF">PYCCODRAFT_1471874</name>
</gene>
<protein>
    <submittedName>
        <fullName evidence="2">Uncharacterized protein</fullName>
    </submittedName>
</protein>
<accession>A0A1Y2IAB2</accession>
<organism evidence="2 3">
    <name type="scientific">Trametes coccinea (strain BRFM310)</name>
    <name type="common">Pycnoporus coccineus</name>
    <dbReference type="NCBI Taxonomy" id="1353009"/>
    <lineage>
        <taxon>Eukaryota</taxon>
        <taxon>Fungi</taxon>
        <taxon>Dikarya</taxon>
        <taxon>Basidiomycota</taxon>
        <taxon>Agaricomycotina</taxon>
        <taxon>Agaricomycetes</taxon>
        <taxon>Polyporales</taxon>
        <taxon>Polyporaceae</taxon>
        <taxon>Trametes</taxon>
    </lineage>
</organism>
<proteinExistence type="predicted"/>
<dbReference type="Proteomes" id="UP000193067">
    <property type="component" value="Unassembled WGS sequence"/>
</dbReference>
<evidence type="ECO:0000313" key="2">
    <source>
        <dbReference type="EMBL" id="OSC97352.1"/>
    </source>
</evidence>
<feature type="region of interest" description="Disordered" evidence="1">
    <location>
        <begin position="1"/>
        <end position="25"/>
    </location>
</feature>
<dbReference type="EMBL" id="KZ084152">
    <property type="protein sequence ID" value="OSC97352.1"/>
    <property type="molecule type" value="Genomic_DNA"/>
</dbReference>
<reference evidence="2 3" key="1">
    <citation type="journal article" date="2015" name="Biotechnol. Biofuels">
        <title>Enhanced degradation of softwood versus hardwood by the white-rot fungus Pycnoporus coccineus.</title>
        <authorList>
            <person name="Couturier M."/>
            <person name="Navarro D."/>
            <person name="Chevret D."/>
            <person name="Henrissat B."/>
            <person name="Piumi F."/>
            <person name="Ruiz-Duenas F.J."/>
            <person name="Martinez A.T."/>
            <person name="Grigoriev I.V."/>
            <person name="Riley R."/>
            <person name="Lipzen A."/>
            <person name="Berrin J.G."/>
            <person name="Master E.R."/>
            <person name="Rosso M.N."/>
        </authorList>
    </citation>
    <scope>NUCLEOTIDE SEQUENCE [LARGE SCALE GENOMIC DNA]</scope>
    <source>
        <strain evidence="2 3">BRFM310</strain>
    </source>
</reference>
<name>A0A1Y2IAB2_TRAC3</name>
<dbReference type="AlphaFoldDB" id="A0A1Y2IAB2"/>
<evidence type="ECO:0000256" key="1">
    <source>
        <dbReference type="SAM" id="MobiDB-lite"/>
    </source>
</evidence>
<feature type="compositionally biased region" description="Low complexity" evidence="1">
    <location>
        <begin position="11"/>
        <end position="25"/>
    </location>
</feature>
<sequence length="95" mass="10038">MPTVTHEALASSVPQPSPSLTPLSLTLPQDVPPPSVLPTSTPNATASLMRDRSELLQDHHAAAHPAVRQRVHTTCAVPSMMPPPGALRSLTTHDI</sequence>
<evidence type="ECO:0000313" key="3">
    <source>
        <dbReference type="Proteomes" id="UP000193067"/>
    </source>
</evidence>
<keyword evidence="3" id="KW-1185">Reference proteome</keyword>